<name>A0A078AME2_STYLE</name>
<dbReference type="Pfam" id="PF05978">
    <property type="entry name" value="UNC-93"/>
    <property type="match status" value="1"/>
</dbReference>
<dbReference type="InterPro" id="IPR010291">
    <property type="entry name" value="Ion_channel_UNC-93"/>
</dbReference>
<evidence type="ECO:0000256" key="3">
    <source>
        <dbReference type="ARBA" id="ARBA00022989"/>
    </source>
</evidence>
<organism evidence="9 10">
    <name type="scientific">Stylonychia lemnae</name>
    <name type="common">Ciliate</name>
    <dbReference type="NCBI Taxonomy" id="5949"/>
    <lineage>
        <taxon>Eukaryota</taxon>
        <taxon>Sar</taxon>
        <taxon>Alveolata</taxon>
        <taxon>Ciliophora</taxon>
        <taxon>Intramacronucleata</taxon>
        <taxon>Spirotrichea</taxon>
        <taxon>Stichotrichia</taxon>
        <taxon>Sporadotrichida</taxon>
        <taxon>Oxytrichidae</taxon>
        <taxon>Stylonychinae</taxon>
        <taxon>Stylonychia</taxon>
    </lineage>
</organism>
<feature type="transmembrane region" description="Helical" evidence="8">
    <location>
        <begin position="192"/>
        <end position="212"/>
    </location>
</feature>
<keyword evidence="5" id="KW-0325">Glycoprotein</keyword>
<dbReference type="OMA" id="TICQTEA"/>
<dbReference type="Proteomes" id="UP000039865">
    <property type="component" value="Unassembled WGS sequence"/>
</dbReference>
<dbReference type="PANTHER" id="PTHR23294">
    <property type="entry name" value="ET TRANSLATION PRODUCT-RELATED"/>
    <property type="match status" value="1"/>
</dbReference>
<evidence type="ECO:0000256" key="8">
    <source>
        <dbReference type="SAM" id="Phobius"/>
    </source>
</evidence>
<dbReference type="OrthoDB" id="65530at2759"/>
<feature type="transmembrane region" description="Helical" evidence="8">
    <location>
        <begin position="58"/>
        <end position="80"/>
    </location>
</feature>
<evidence type="ECO:0000313" key="10">
    <source>
        <dbReference type="Proteomes" id="UP000039865"/>
    </source>
</evidence>
<keyword evidence="10" id="KW-1185">Reference proteome</keyword>
<dbReference type="GO" id="GO:0016020">
    <property type="term" value="C:membrane"/>
    <property type="evidence" value="ECO:0007669"/>
    <property type="project" value="UniProtKB-SubCell"/>
</dbReference>
<dbReference type="InParanoid" id="A0A078AME2"/>
<keyword evidence="2 8" id="KW-0812">Transmembrane</keyword>
<feature type="transmembrane region" description="Helical" evidence="8">
    <location>
        <begin position="286"/>
        <end position="312"/>
    </location>
</feature>
<evidence type="ECO:0000256" key="6">
    <source>
        <dbReference type="ARBA" id="ARBA00040302"/>
    </source>
</evidence>
<evidence type="ECO:0000256" key="4">
    <source>
        <dbReference type="ARBA" id="ARBA00023136"/>
    </source>
</evidence>
<evidence type="ECO:0000256" key="2">
    <source>
        <dbReference type="ARBA" id="ARBA00022692"/>
    </source>
</evidence>
<sequence length="578" mass="65399">MKQHKQIQQKNKQFDDGYKNFGRATHCSIGFFILSISANTVQNAEAQAMDSNGFSKLGFFSLSLLYFFLGAGSLVSTAVMNKVGVKYCLAIGAVFDCFWILSSIFPYLQKQNPGDPRFIYSNAFIYLTTILSSIFDGLGNAIQWVAQGKYIADCATEKTKGFFFSYFWAYYMASQIVGNLLGALVIKQFDQIVFYLTMACFSILASFIFICLKDPITSYEALEDDQIQQNVLQRQPNYNTMDPPPFQMEDQQLGLLAENNLEGFQLVKKEVKSTIKMLVSERMRVLIPYIMWSGVSLSIYTGLLVEIIAGTIQSDSEDQQMMKSLFAMVSLGIGEIVGGFYVGQIIDKFGSKTASISNIALVGMQTIVVLAFIYNNKFSLMVFVMTFIWGFADSGVNTHLTEILGFEFENNSEPYSVFNLVQSFTVFLFMIIMAFVKSRFEFYAFISITGTLGILICYYSLKFDYKNEKLDVLRKSVIIETSFTQRGSQSIRQQENQKIIGDQDRQIVINFDISSGSPNKSNKTNNTNLSNHQNISALTIEFDKSPNRELFQNENHIQEKDDHFAIEDLDSNNTFKQA</sequence>
<keyword evidence="3 8" id="KW-1133">Transmembrane helix</keyword>
<evidence type="ECO:0000256" key="7">
    <source>
        <dbReference type="ARBA" id="ARBA00041910"/>
    </source>
</evidence>
<feature type="transmembrane region" description="Helical" evidence="8">
    <location>
        <begin position="442"/>
        <end position="461"/>
    </location>
</feature>
<dbReference type="InterPro" id="IPR051617">
    <property type="entry name" value="UNC-93-like_regulator"/>
</dbReference>
<feature type="transmembrane region" description="Helical" evidence="8">
    <location>
        <begin position="87"/>
        <end position="108"/>
    </location>
</feature>
<evidence type="ECO:0000256" key="5">
    <source>
        <dbReference type="ARBA" id="ARBA00023180"/>
    </source>
</evidence>
<evidence type="ECO:0000313" key="9">
    <source>
        <dbReference type="EMBL" id="CDW83344.1"/>
    </source>
</evidence>
<comment type="subcellular location">
    <subcellularLocation>
        <location evidence="1">Membrane</location>
        <topology evidence="1">Multi-pass membrane protein</topology>
    </subcellularLocation>
</comment>
<dbReference type="PANTHER" id="PTHR23294:SF0">
    <property type="entry name" value="UNC93-LIKE PROTEIN MFSD11"/>
    <property type="match status" value="1"/>
</dbReference>
<dbReference type="Gene3D" id="1.20.1250.20">
    <property type="entry name" value="MFS general substrate transporter like domains"/>
    <property type="match status" value="2"/>
</dbReference>
<gene>
    <name evidence="9" type="primary">Contig12300.g13143</name>
    <name evidence="9" type="ORF">STYLEM_12387</name>
</gene>
<dbReference type="SUPFAM" id="SSF103473">
    <property type="entry name" value="MFS general substrate transporter"/>
    <property type="match status" value="1"/>
</dbReference>
<feature type="transmembrane region" description="Helical" evidence="8">
    <location>
        <begin position="123"/>
        <end position="146"/>
    </location>
</feature>
<proteinExistence type="predicted"/>
<protein>
    <recommendedName>
        <fullName evidence="6">UNC93-like protein MFSD11</fullName>
    </recommendedName>
    <alternativeName>
        <fullName evidence="7">Major facilitator superfamily domain-containing protein 11</fullName>
    </alternativeName>
</protein>
<feature type="transmembrane region" description="Helical" evidence="8">
    <location>
        <begin position="417"/>
        <end position="436"/>
    </location>
</feature>
<feature type="transmembrane region" description="Helical" evidence="8">
    <location>
        <begin position="167"/>
        <end position="186"/>
    </location>
</feature>
<keyword evidence="4 8" id="KW-0472">Membrane</keyword>
<dbReference type="AlphaFoldDB" id="A0A078AME2"/>
<dbReference type="InterPro" id="IPR036259">
    <property type="entry name" value="MFS_trans_sf"/>
</dbReference>
<reference evidence="9 10" key="1">
    <citation type="submission" date="2014-06" db="EMBL/GenBank/DDBJ databases">
        <authorList>
            <person name="Swart Estienne"/>
        </authorList>
    </citation>
    <scope>NUCLEOTIDE SEQUENCE [LARGE SCALE GENOMIC DNA]</scope>
    <source>
        <strain evidence="9 10">130c</strain>
    </source>
</reference>
<dbReference type="EMBL" id="CCKQ01011775">
    <property type="protein sequence ID" value="CDW83344.1"/>
    <property type="molecule type" value="Genomic_DNA"/>
</dbReference>
<feature type="transmembrane region" description="Helical" evidence="8">
    <location>
        <begin position="21"/>
        <end position="38"/>
    </location>
</feature>
<accession>A0A078AME2</accession>
<evidence type="ECO:0000256" key="1">
    <source>
        <dbReference type="ARBA" id="ARBA00004141"/>
    </source>
</evidence>
<feature type="transmembrane region" description="Helical" evidence="8">
    <location>
        <begin position="324"/>
        <end position="343"/>
    </location>
</feature>